<dbReference type="Proteomes" id="UP001447008">
    <property type="component" value="Unassembled WGS sequence"/>
</dbReference>
<feature type="domain" description="Isochorismatase-like" evidence="1">
    <location>
        <begin position="13"/>
        <end position="159"/>
    </location>
</feature>
<comment type="caution">
    <text evidence="2">The sequence shown here is derived from an EMBL/GenBank/DDBJ whole genome shotgun (WGS) entry which is preliminary data.</text>
</comment>
<name>A0ABU9MV38_9GAMM</name>
<dbReference type="EMBL" id="JBCGCU010000004">
    <property type="protein sequence ID" value="MEM0514900.1"/>
    <property type="molecule type" value="Genomic_DNA"/>
</dbReference>
<dbReference type="RefSeq" id="WP_342677090.1">
    <property type="nucleotide sequence ID" value="NZ_JBCGCU010000004.1"/>
</dbReference>
<dbReference type="PANTHER" id="PTHR14119">
    <property type="entry name" value="HYDROLASE"/>
    <property type="match status" value="1"/>
</dbReference>
<evidence type="ECO:0000313" key="3">
    <source>
        <dbReference type="Proteomes" id="UP001447008"/>
    </source>
</evidence>
<dbReference type="Gene3D" id="3.40.50.850">
    <property type="entry name" value="Isochorismatase-like"/>
    <property type="match status" value="1"/>
</dbReference>
<dbReference type="SUPFAM" id="SSF52499">
    <property type="entry name" value="Isochorismatase-like hydrolases"/>
    <property type="match status" value="1"/>
</dbReference>
<sequence>MPHLSPNPDLAPALIVIDMQLRLAPAMADYQQVCARVDLLSQVATILELAHIITEQNPQGLGATDPCLVTPNAKVVAKDTFSAVQSEAFIAALEPLGESHLYLCGMESHVCVYHTANELQRQGHAVTVIADAVCSRNSDHKALALQQLRANGVQVCASETVIFSWLNSCKHPRFKEVLALIK</sequence>
<proteinExistence type="predicted"/>
<accession>A0ABU9MV38</accession>
<dbReference type="InterPro" id="IPR050993">
    <property type="entry name" value="Isochorismatase_domain"/>
</dbReference>
<evidence type="ECO:0000259" key="1">
    <source>
        <dbReference type="Pfam" id="PF00857"/>
    </source>
</evidence>
<dbReference type="InterPro" id="IPR036380">
    <property type="entry name" value="Isochorismatase-like_sf"/>
</dbReference>
<dbReference type="PANTHER" id="PTHR14119:SF3">
    <property type="entry name" value="ISOCHORISMATASE DOMAIN-CONTAINING PROTEIN 2"/>
    <property type="match status" value="1"/>
</dbReference>
<dbReference type="InterPro" id="IPR000868">
    <property type="entry name" value="Isochorismatase-like_dom"/>
</dbReference>
<dbReference type="Pfam" id="PF00857">
    <property type="entry name" value="Isochorismatase"/>
    <property type="match status" value="1"/>
</dbReference>
<keyword evidence="3" id="KW-1185">Reference proteome</keyword>
<organism evidence="2 3">
    <name type="scientific">Pseudoalteromonas qingdaonensis</name>
    <dbReference type="NCBI Taxonomy" id="3131913"/>
    <lineage>
        <taxon>Bacteria</taxon>
        <taxon>Pseudomonadati</taxon>
        <taxon>Pseudomonadota</taxon>
        <taxon>Gammaproteobacteria</taxon>
        <taxon>Alteromonadales</taxon>
        <taxon>Pseudoalteromonadaceae</taxon>
        <taxon>Pseudoalteromonas</taxon>
    </lineage>
</organism>
<gene>
    <name evidence="2" type="ORF">WCN91_05575</name>
</gene>
<protein>
    <submittedName>
        <fullName evidence="2">Isochorismatase family protein</fullName>
    </submittedName>
</protein>
<reference evidence="2 3" key="1">
    <citation type="submission" date="2024-03" db="EMBL/GenBank/DDBJ databases">
        <title>Pseudoalteromonas qingdaonensis sp. nov., isolated from the intestines of marine benthic organisms.</title>
        <authorList>
            <person name="Lin X."/>
            <person name="Fang S."/>
            <person name="Hu X."/>
        </authorList>
    </citation>
    <scope>NUCLEOTIDE SEQUENCE [LARGE SCALE GENOMIC DNA]</scope>
    <source>
        <strain evidence="2 3">YIC-827</strain>
    </source>
</reference>
<evidence type="ECO:0000313" key="2">
    <source>
        <dbReference type="EMBL" id="MEM0514900.1"/>
    </source>
</evidence>